<dbReference type="RefSeq" id="XP_025515459.1">
    <property type="nucleotide sequence ID" value="XM_025655369.1"/>
</dbReference>
<name>A0A8G1R2X5_9EURO</name>
<organism evidence="2 3">
    <name type="scientific">Aspergillus piperis CBS 112811</name>
    <dbReference type="NCBI Taxonomy" id="1448313"/>
    <lineage>
        <taxon>Eukaryota</taxon>
        <taxon>Fungi</taxon>
        <taxon>Dikarya</taxon>
        <taxon>Ascomycota</taxon>
        <taxon>Pezizomycotina</taxon>
        <taxon>Eurotiomycetes</taxon>
        <taxon>Eurotiomycetidae</taxon>
        <taxon>Eurotiales</taxon>
        <taxon>Aspergillaceae</taxon>
        <taxon>Aspergillus</taxon>
        <taxon>Aspergillus subgen. Circumdati</taxon>
    </lineage>
</organism>
<keyword evidence="1" id="KW-1133">Transmembrane helix</keyword>
<dbReference type="Proteomes" id="UP000249526">
    <property type="component" value="Unassembled WGS sequence"/>
</dbReference>
<protein>
    <submittedName>
        <fullName evidence="2">Uncharacterized protein</fullName>
    </submittedName>
</protein>
<evidence type="ECO:0000313" key="2">
    <source>
        <dbReference type="EMBL" id="RAH57537.1"/>
    </source>
</evidence>
<evidence type="ECO:0000256" key="1">
    <source>
        <dbReference type="SAM" id="Phobius"/>
    </source>
</evidence>
<sequence>MLRSLLTKDVFLRKKGFCRRFWIAQPCILVYFCFVGGEQKKRRLGTHLRFFQRCIFIFSCTLTCKSYRCNVISLNLTQFIHYFMQEENLKPAITRGSRGD</sequence>
<reference evidence="2 3" key="1">
    <citation type="submission" date="2018-02" db="EMBL/GenBank/DDBJ databases">
        <title>The genomes of Aspergillus section Nigri reveals drivers in fungal speciation.</title>
        <authorList>
            <consortium name="DOE Joint Genome Institute"/>
            <person name="Vesth T.C."/>
            <person name="Nybo J."/>
            <person name="Theobald S."/>
            <person name="Brandl J."/>
            <person name="Frisvad J.C."/>
            <person name="Nielsen K.F."/>
            <person name="Lyhne E.K."/>
            <person name="Kogle M.E."/>
            <person name="Kuo A."/>
            <person name="Riley R."/>
            <person name="Clum A."/>
            <person name="Nolan M."/>
            <person name="Lipzen A."/>
            <person name="Salamov A."/>
            <person name="Henrissat B."/>
            <person name="Wiebenga A."/>
            <person name="De vries R.P."/>
            <person name="Grigoriev I.V."/>
            <person name="Mortensen U.H."/>
            <person name="Andersen M.R."/>
            <person name="Baker S.E."/>
        </authorList>
    </citation>
    <scope>NUCLEOTIDE SEQUENCE [LARGE SCALE GENOMIC DNA]</scope>
    <source>
        <strain evidence="2 3">CBS 112811</strain>
    </source>
</reference>
<dbReference type="AlphaFoldDB" id="A0A8G1R2X5"/>
<accession>A0A8G1R2X5</accession>
<keyword evidence="1" id="KW-0812">Transmembrane</keyword>
<dbReference type="EMBL" id="KZ825062">
    <property type="protein sequence ID" value="RAH57537.1"/>
    <property type="molecule type" value="Genomic_DNA"/>
</dbReference>
<gene>
    <name evidence="2" type="ORF">BO85DRAFT_305437</name>
</gene>
<feature type="transmembrane region" description="Helical" evidence="1">
    <location>
        <begin position="20"/>
        <end position="37"/>
    </location>
</feature>
<evidence type="ECO:0000313" key="3">
    <source>
        <dbReference type="Proteomes" id="UP000249526"/>
    </source>
</evidence>
<dbReference type="GeneID" id="37158771"/>
<keyword evidence="1" id="KW-0472">Membrane</keyword>
<keyword evidence="3" id="KW-1185">Reference proteome</keyword>
<proteinExistence type="predicted"/>